<name>A0A2M7RQ48_9BACT</name>
<sequence length="101" mass="11970">MTSGTFYSEVQHCNDKKEQLKLGKIVSERSLTINQIISMLYKHLTSEQRNELSALLRAKVKKKEIANILRKHRSTIWRERKRVETNGKYYVRKAKRYTKSG</sequence>
<feature type="domain" description="Transposase IS30-like HTH" evidence="1">
    <location>
        <begin position="41"/>
        <end position="82"/>
    </location>
</feature>
<comment type="caution">
    <text evidence="2">The sequence shown here is derived from an EMBL/GenBank/DDBJ whole genome shotgun (WGS) entry which is preliminary data.</text>
</comment>
<proteinExistence type="predicted"/>
<evidence type="ECO:0000259" key="1">
    <source>
        <dbReference type="Pfam" id="PF13936"/>
    </source>
</evidence>
<reference evidence="3" key="1">
    <citation type="submission" date="2017-09" db="EMBL/GenBank/DDBJ databases">
        <title>Depth-based differentiation of microbial function through sediment-hosted aquifers and enrichment of novel symbionts in the deep terrestrial subsurface.</title>
        <authorList>
            <person name="Probst A.J."/>
            <person name="Ladd B."/>
            <person name="Jarett J.K."/>
            <person name="Geller-Mcgrath D.E."/>
            <person name="Sieber C.M.K."/>
            <person name="Emerson J.B."/>
            <person name="Anantharaman K."/>
            <person name="Thomas B.C."/>
            <person name="Malmstrom R."/>
            <person name="Stieglmeier M."/>
            <person name="Klingl A."/>
            <person name="Woyke T."/>
            <person name="Ryan C.M."/>
            <person name="Banfield J.F."/>
        </authorList>
    </citation>
    <scope>NUCLEOTIDE SEQUENCE [LARGE SCALE GENOMIC DNA]</scope>
</reference>
<dbReference type="InterPro" id="IPR025246">
    <property type="entry name" value="IS30-like_HTH"/>
</dbReference>
<protein>
    <recommendedName>
        <fullName evidence="1">Transposase IS30-like HTH domain-containing protein</fullName>
    </recommendedName>
</protein>
<accession>A0A2M7RQ48</accession>
<organism evidence="2 3">
    <name type="scientific">bacterium (Candidatus Gribaldobacteria) CG_4_10_14_0_8_um_filter_33_9</name>
    <dbReference type="NCBI Taxonomy" id="2014266"/>
    <lineage>
        <taxon>Bacteria</taxon>
        <taxon>Candidatus Gribaldobacteria</taxon>
    </lineage>
</organism>
<dbReference type="AlphaFoldDB" id="A0A2M7RQ48"/>
<gene>
    <name evidence="2" type="ORF">COY61_00060</name>
</gene>
<dbReference type="EMBL" id="PFMI01000003">
    <property type="protein sequence ID" value="PIZ01256.1"/>
    <property type="molecule type" value="Genomic_DNA"/>
</dbReference>
<dbReference type="Pfam" id="PF13936">
    <property type="entry name" value="HTH_38"/>
    <property type="match status" value="1"/>
</dbReference>
<evidence type="ECO:0000313" key="3">
    <source>
        <dbReference type="Proteomes" id="UP000229371"/>
    </source>
</evidence>
<evidence type="ECO:0000313" key="2">
    <source>
        <dbReference type="EMBL" id="PIZ01256.1"/>
    </source>
</evidence>
<dbReference type="Proteomes" id="UP000229371">
    <property type="component" value="Unassembled WGS sequence"/>
</dbReference>